<organism evidence="1 2">
    <name type="scientific">Parasitella parasitica</name>
    <dbReference type="NCBI Taxonomy" id="35722"/>
    <lineage>
        <taxon>Eukaryota</taxon>
        <taxon>Fungi</taxon>
        <taxon>Fungi incertae sedis</taxon>
        <taxon>Mucoromycota</taxon>
        <taxon>Mucoromycotina</taxon>
        <taxon>Mucoromycetes</taxon>
        <taxon>Mucorales</taxon>
        <taxon>Mucorineae</taxon>
        <taxon>Mucoraceae</taxon>
        <taxon>Parasitella</taxon>
    </lineage>
</organism>
<feature type="non-terminal residue" evidence="1">
    <location>
        <position position="1"/>
    </location>
</feature>
<dbReference type="Proteomes" id="UP000054107">
    <property type="component" value="Unassembled WGS sequence"/>
</dbReference>
<evidence type="ECO:0000313" key="2">
    <source>
        <dbReference type="Proteomes" id="UP000054107"/>
    </source>
</evidence>
<keyword evidence="2" id="KW-1185">Reference proteome</keyword>
<reference evidence="1 2" key="1">
    <citation type="submission" date="2014-09" db="EMBL/GenBank/DDBJ databases">
        <authorList>
            <person name="Ellenberger Sabrina"/>
        </authorList>
    </citation>
    <scope>NUCLEOTIDE SEQUENCE [LARGE SCALE GENOMIC DNA]</scope>
    <source>
        <strain evidence="1 2">CBS 412.66</strain>
    </source>
</reference>
<protein>
    <submittedName>
        <fullName evidence="1">Uncharacterized protein</fullName>
    </submittedName>
</protein>
<evidence type="ECO:0000313" key="1">
    <source>
        <dbReference type="EMBL" id="CEP10404.1"/>
    </source>
</evidence>
<dbReference type="AlphaFoldDB" id="A0A0B7N5U1"/>
<feature type="non-terminal residue" evidence="1">
    <location>
        <position position="153"/>
    </location>
</feature>
<gene>
    <name evidence="1" type="primary">PARPA_04084.1 scaffold 11425</name>
</gene>
<sequence length="153" mass="17214">SVVYEDEDYIGRILATKAMKIMQQSLTPGSVLFTFRKGLFGDRVDAYRAIQTQVSRFVEFRPLSIYDSKDDGSLFIEAKFEEADDAKKAIKTGLSIDGITYRAVLPQEPQDYSKVKQVQFTLMRIVTDPAFLSDLIDNSIGMLVEDVCRAANP</sequence>
<accession>A0A0B7N5U1</accession>
<proteinExistence type="predicted"/>
<dbReference type="EMBL" id="LN724018">
    <property type="protein sequence ID" value="CEP10404.1"/>
    <property type="molecule type" value="Genomic_DNA"/>
</dbReference>
<name>A0A0B7N5U1_9FUNG</name>